<dbReference type="Gene3D" id="3.40.190.150">
    <property type="entry name" value="Bordetella uptake gene, domain 1"/>
    <property type="match status" value="1"/>
</dbReference>
<dbReference type="EMBL" id="HE965806">
    <property type="protein sequence ID" value="CCJ54677.1"/>
    <property type="molecule type" value="Genomic_DNA"/>
</dbReference>
<dbReference type="SUPFAM" id="SSF53850">
    <property type="entry name" value="Periplasmic binding protein-like II"/>
    <property type="match status" value="1"/>
</dbReference>
<reference evidence="3 4" key="1">
    <citation type="journal article" date="2012" name="BMC Genomics">
        <title>Comparative genomics of the classical Bordetella subspecies: the evolution and exchange of virulence-associated diversity amongst closely related pathogens.</title>
        <authorList>
            <person name="Park J."/>
            <person name="Zhang Y."/>
            <person name="Buboltz A.M."/>
            <person name="Zhang X."/>
            <person name="Schuster S.C."/>
            <person name="Ahuja U."/>
            <person name="Liu M."/>
            <person name="Miller J.F."/>
            <person name="Sebaihia M."/>
            <person name="Bentley S.D."/>
            <person name="Parkhill J."/>
            <person name="Harvill E.T."/>
        </authorList>
    </citation>
    <scope>NUCLEOTIDE SEQUENCE [LARGE SCALE GENOMIC DNA]</scope>
    <source>
        <strain evidence="3 4">253</strain>
    </source>
</reference>
<dbReference type="PANTHER" id="PTHR42928:SF5">
    <property type="entry name" value="BLR1237 PROTEIN"/>
    <property type="match status" value="1"/>
</dbReference>
<gene>
    <name evidence="3" type="ORF">BN112_2760</name>
</gene>
<dbReference type="Gene3D" id="3.40.190.10">
    <property type="entry name" value="Periplasmic binding protein-like II"/>
    <property type="match status" value="1"/>
</dbReference>
<name>A0A0C6P7T5_BORBO</name>
<dbReference type="InterPro" id="IPR005064">
    <property type="entry name" value="BUG"/>
</dbReference>
<comment type="similarity">
    <text evidence="1">Belongs to the UPF0065 (bug) family.</text>
</comment>
<dbReference type="OrthoDB" id="8892554at2"/>
<evidence type="ECO:0000313" key="3">
    <source>
        <dbReference type="EMBL" id="CCJ54677.1"/>
    </source>
</evidence>
<evidence type="ECO:0000256" key="2">
    <source>
        <dbReference type="SAM" id="SignalP"/>
    </source>
</evidence>
<dbReference type="InterPro" id="IPR042100">
    <property type="entry name" value="Bug_dom1"/>
</dbReference>
<protein>
    <submittedName>
        <fullName evidence="3">Putative exported protein</fullName>
    </submittedName>
</protein>
<evidence type="ECO:0000313" key="4">
    <source>
        <dbReference type="Proteomes" id="UP000007564"/>
    </source>
</evidence>
<organism evidence="3 4">
    <name type="scientific">Bordetella bronchiseptica 253</name>
    <dbReference type="NCBI Taxonomy" id="568707"/>
    <lineage>
        <taxon>Bacteria</taxon>
        <taxon>Pseudomonadati</taxon>
        <taxon>Pseudomonadota</taxon>
        <taxon>Betaproteobacteria</taxon>
        <taxon>Burkholderiales</taxon>
        <taxon>Alcaligenaceae</taxon>
        <taxon>Bordetella</taxon>
    </lineage>
</organism>
<dbReference type="KEGG" id="bbh:BN112_2760"/>
<dbReference type="RefSeq" id="WP_003808080.1">
    <property type="nucleotide sequence ID" value="NC_019382.1"/>
</dbReference>
<dbReference type="CDD" id="cd07012">
    <property type="entry name" value="PBP2_Bug_TTT"/>
    <property type="match status" value="1"/>
</dbReference>
<dbReference type="Proteomes" id="UP000007564">
    <property type="component" value="Chromosome"/>
</dbReference>
<dbReference type="Pfam" id="PF03401">
    <property type="entry name" value="TctC"/>
    <property type="match status" value="1"/>
</dbReference>
<dbReference type="AlphaFoldDB" id="A0A0C6P7T5"/>
<dbReference type="GeneID" id="93202419"/>
<dbReference type="PANTHER" id="PTHR42928">
    <property type="entry name" value="TRICARBOXYLATE-BINDING PROTEIN"/>
    <property type="match status" value="1"/>
</dbReference>
<proteinExistence type="inferred from homology"/>
<sequence length="328" mass="34034">MKRRTFNIGLLGLMASGALVRTRPAMAQDAALPSLVTLVAPFAPGGGADQLAREFAHFAQSRAPGTTFVVENKPGANGAIAARHVARQQPDGATLLLGTSSTHALGPLIAKADPALIVKEFSPVTLLATTANVLAVASTSRWKTLDDFVADARGQALTYGTFGTGSSAHLYGLLLAQSTGARLSHVPYKGSSQAATDLLGGHIDAVFLTSSALEGLAREGKVRVLGVTGKTRTRVFPDARTFEEQRVAQLDFSGWFGLFAPAGTPAPRREAIAALAASLGKDAAASQRMTGQGYDWVGSSPQALQDSLLDTLGIYQKVLATRPDGLGG</sequence>
<accession>A0A0C6P7T5</accession>
<keyword evidence="2" id="KW-0732">Signal</keyword>
<dbReference type="PIRSF" id="PIRSF017082">
    <property type="entry name" value="YflP"/>
    <property type="match status" value="1"/>
</dbReference>
<feature type="signal peptide" evidence="2">
    <location>
        <begin position="1"/>
        <end position="27"/>
    </location>
</feature>
<feature type="chain" id="PRO_5002190098" evidence="2">
    <location>
        <begin position="28"/>
        <end position="328"/>
    </location>
</feature>
<evidence type="ECO:0000256" key="1">
    <source>
        <dbReference type="ARBA" id="ARBA00006987"/>
    </source>
</evidence>
<dbReference type="HOGENOM" id="CLU_045683_0_2_4"/>